<dbReference type="AlphaFoldDB" id="A0A429ZH71"/>
<evidence type="ECO:0000313" key="3">
    <source>
        <dbReference type="Proteomes" id="UP000287239"/>
    </source>
</evidence>
<organism evidence="2 3">
    <name type="scientific">Vagococcus salmoninarum</name>
    <dbReference type="NCBI Taxonomy" id="2739"/>
    <lineage>
        <taxon>Bacteria</taxon>
        <taxon>Bacillati</taxon>
        <taxon>Bacillota</taxon>
        <taxon>Bacilli</taxon>
        <taxon>Lactobacillales</taxon>
        <taxon>Enterococcaceae</taxon>
        <taxon>Vagococcus</taxon>
    </lineage>
</organism>
<evidence type="ECO:0000259" key="1">
    <source>
        <dbReference type="Pfam" id="PF03816"/>
    </source>
</evidence>
<feature type="domain" description="Cell envelope-related transcriptional attenuator" evidence="1">
    <location>
        <begin position="67"/>
        <end position="163"/>
    </location>
</feature>
<proteinExistence type="predicted"/>
<dbReference type="Pfam" id="PF03816">
    <property type="entry name" value="LytR_cpsA_psr"/>
    <property type="match status" value="1"/>
</dbReference>
<dbReference type="EMBL" id="NGJU01000020">
    <property type="protein sequence ID" value="RST93036.1"/>
    <property type="molecule type" value="Genomic_DNA"/>
</dbReference>
<dbReference type="Gene3D" id="3.40.630.190">
    <property type="entry name" value="LCP protein"/>
    <property type="match status" value="1"/>
</dbReference>
<dbReference type="Proteomes" id="UP000287239">
    <property type="component" value="Unassembled WGS sequence"/>
</dbReference>
<dbReference type="GeneID" id="98569104"/>
<sequence length="238" mass="26720">MAINKQACLILITDQEHNPQHLNSLFYFTWDTKKSDTAELVAFLPNLEPLEAAFQKELLTSYSKEHIGAFLAAFTQFYHVPTPEYVIADLSYLATLTATHLNNQVRITLKKPALLTNGTELAKGPHQLSGTDLVELFRYNHQLADYDCCQRQQALIFTLAKDVIKKAGILGLPKLMTATKSEIITSTSIKTGISLAKSYLLKQIKQTKTKVFPKKADYQLIDHGPTVRLTLVKKTDNL</sequence>
<evidence type="ECO:0000313" key="2">
    <source>
        <dbReference type="EMBL" id="RST93036.1"/>
    </source>
</evidence>
<keyword evidence="3" id="KW-1185">Reference proteome</keyword>
<reference evidence="2 3" key="1">
    <citation type="submission" date="2017-05" db="EMBL/GenBank/DDBJ databases">
        <title>Vagococcus spp. assemblies.</title>
        <authorList>
            <person name="Gulvik C.A."/>
        </authorList>
    </citation>
    <scope>NUCLEOTIDE SEQUENCE [LARGE SCALE GENOMIC DNA]</scope>
    <source>
        <strain evidence="2 3">NCFB 2777</strain>
    </source>
</reference>
<name>A0A429ZH71_9ENTE</name>
<accession>A0A429ZH71</accession>
<dbReference type="RefSeq" id="WP_126781508.1">
    <property type="nucleotide sequence ID" value="NZ_NGJU01000020.1"/>
</dbReference>
<comment type="caution">
    <text evidence="2">The sequence shown here is derived from an EMBL/GenBank/DDBJ whole genome shotgun (WGS) entry which is preliminary data.</text>
</comment>
<protein>
    <recommendedName>
        <fullName evidence="1">Cell envelope-related transcriptional attenuator domain-containing protein</fullName>
    </recommendedName>
</protein>
<dbReference type="InterPro" id="IPR004474">
    <property type="entry name" value="LytR_CpsA_psr"/>
</dbReference>
<gene>
    <name evidence="2" type="ORF">CBF35_12210</name>
</gene>